<dbReference type="PROSITE" id="PS00218">
    <property type="entry name" value="AMINO_ACID_PERMEASE_1"/>
    <property type="match status" value="1"/>
</dbReference>
<organism evidence="9 10">
    <name type="scientific">Fusarium euwallaceae</name>
    <dbReference type="NCBI Taxonomy" id="1147111"/>
    <lineage>
        <taxon>Eukaryota</taxon>
        <taxon>Fungi</taxon>
        <taxon>Dikarya</taxon>
        <taxon>Ascomycota</taxon>
        <taxon>Pezizomycotina</taxon>
        <taxon>Sordariomycetes</taxon>
        <taxon>Hypocreomycetidae</taxon>
        <taxon>Hypocreales</taxon>
        <taxon>Nectriaceae</taxon>
        <taxon>Fusarium</taxon>
        <taxon>Fusarium solani species complex</taxon>
    </lineage>
</organism>
<feature type="transmembrane region" description="Helical" evidence="7">
    <location>
        <begin position="549"/>
        <end position="573"/>
    </location>
</feature>
<evidence type="ECO:0000256" key="4">
    <source>
        <dbReference type="ARBA" id="ARBA00022970"/>
    </source>
</evidence>
<dbReference type="InterPro" id="IPR004840">
    <property type="entry name" value="Amino_acid_permease_CS"/>
</dbReference>
<dbReference type="AlphaFoldDB" id="A0A430L846"/>
<feature type="transmembrane region" description="Helical" evidence="7">
    <location>
        <begin position="400"/>
        <end position="421"/>
    </location>
</feature>
<dbReference type="PANTHER" id="PTHR43341:SF1">
    <property type="entry name" value="GENERAL AMINO-ACID PERMEASE GAP1"/>
    <property type="match status" value="1"/>
</dbReference>
<comment type="caution">
    <text evidence="9">The sequence shown here is derived from an EMBL/GenBank/DDBJ whole genome shotgun (WGS) entry which is preliminary data.</text>
</comment>
<feature type="transmembrane region" description="Helical" evidence="7">
    <location>
        <begin position="158"/>
        <end position="180"/>
    </location>
</feature>
<keyword evidence="5 7" id="KW-1133">Transmembrane helix</keyword>
<keyword evidence="2" id="KW-0813">Transport</keyword>
<evidence type="ECO:0000259" key="8">
    <source>
        <dbReference type="Pfam" id="PF00324"/>
    </source>
</evidence>
<feature type="transmembrane region" description="Helical" evidence="7">
    <location>
        <begin position="442"/>
        <end position="468"/>
    </location>
</feature>
<reference evidence="9 10" key="1">
    <citation type="submission" date="2017-06" db="EMBL/GenBank/DDBJ databases">
        <title>Comparative genomic analysis of Ambrosia Fusariam Clade fungi.</title>
        <authorList>
            <person name="Stajich J.E."/>
            <person name="Carrillo J."/>
            <person name="Kijimoto T."/>
            <person name="Eskalen A."/>
            <person name="O'Donnell K."/>
            <person name="Kasson M."/>
        </authorList>
    </citation>
    <scope>NUCLEOTIDE SEQUENCE [LARGE SCALE GENOMIC DNA]</scope>
    <source>
        <strain evidence="9 10">UCR1854</strain>
    </source>
</reference>
<feature type="domain" description="Amino acid permease/ SLC12A" evidence="8">
    <location>
        <begin position="49"/>
        <end position="505"/>
    </location>
</feature>
<comment type="subcellular location">
    <subcellularLocation>
        <location evidence="1">Membrane</location>
        <topology evidence="1">Multi-pass membrane protein</topology>
    </subcellularLocation>
</comment>
<evidence type="ECO:0000256" key="2">
    <source>
        <dbReference type="ARBA" id="ARBA00022448"/>
    </source>
</evidence>
<sequence>MTTNKAVVENDDPKVENTSVGLVASRDEEVGEVHDQNNGQLKRGLKNRHMQMIAIGGAIGAGLFVGSGSALYKGGPASLVVGYTIVGIMLLTTALALAEMAVLFPINGAFYTYIVRFVDPAWGFAMGWEYSLAWLTVLPFELIAASITIEFWRDDINMGVWVAIFLIALTLVQIFGVRGYGEVEFVLSSIKILACIGFIILGIIINCGGVGEQGYIGAKYWYNPGAFKNSINGFCSVFVIAAFAFGGTEMVGLAAAESDNPRKSIPKASKQVFWRIALFYITNLLIVGLILPSDDERLMGASGANSKASPFVLSIQDAGIKVLPSIFNAVITVSVLSVANSCTYGSTRTMQAMAERNMAPKFLSYVDNAGRPIWCVAVQLGFGLLAFIGVSGSSGVVFDWLLALSGLAFVLVWASICLAHIRMRAGWSFQGLPLKRMPYRTPFGVVGSYVGLALNIIVLIATFFSALYPMPDSTPNAEDFFRSYLAFPVTILLYLGYKIYHRDWRFFVPANSMDLTTGAVLLEVEEPEEPKTWSNLPKRSRDFSRIKMAAFDLTSILPQLGICFILATLLIALNKRLRQRGDNLPQHNKNDSYRDVEKPCSGAELVHPLKDFDWTVQQPQKFRPFKSIYHITMAIKSDTASELITIDRDYLDRIQLRKSLIQTQGPMVHGCVPAGADAVNELYTYLLVQYLPKRYPTMFKLSMDNSELENLVTGDTHSTTPPVDYDSALRIMGTTVEEDLFILKPTPEGHQCVAFMCCFPSGWSPSSKLGKHMGQIHSNVPSYNKIGPSMERFFTKLEVGKNVKRTNWTVQTHGELFNAKGNHVTGEEKVESEQIDPEKTYLRIELQTLSRLPKTHSILFSFKTYLYPLREIKEEGLGMEFATAIEGLEKGNAPGMWKYKGAVRWGASVCEYLRS</sequence>
<evidence type="ECO:0000256" key="7">
    <source>
        <dbReference type="SAM" id="Phobius"/>
    </source>
</evidence>
<evidence type="ECO:0000256" key="1">
    <source>
        <dbReference type="ARBA" id="ARBA00004141"/>
    </source>
</evidence>
<feature type="transmembrane region" description="Helical" evidence="7">
    <location>
        <begin position="480"/>
        <end position="497"/>
    </location>
</feature>
<evidence type="ECO:0000256" key="6">
    <source>
        <dbReference type="ARBA" id="ARBA00023136"/>
    </source>
</evidence>
<feature type="transmembrane region" description="Helical" evidence="7">
    <location>
        <begin position="52"/>
        <end position="72"/>
    </location>
</feature>
<dbReference type="InterPro" id="IPR050524">
    <property type="entry name" value="APC_YAT"/>
</dbReference>
<keyword evidence="6 7" id="KW-0472">Membrane</keyword>
<keyword evidence="4" id="KW-0029">Amino-acid transport</keyword>
<dbReference type="Pfam" id="PF11927">
    <property type="entry name" value="HODM_asu-like"/>
    <property type="match status" value="1"/>
</dbReference>
<feature type="transmembrane region" description="Helical" evidence="7">
    <location>
        <begin position="326"/>
        <end position="347"/>
    </location>
</feature>
<feature type="transmembrane region" description="Helical" evidence="7">
    <location>
        <begin position="132"/>
        <end position="152"/>
    </location>
</feature>
<name>A0A430L846_9HYPO</name>
<dbReference type="Gene3D" id="1.20.1740.10">
    <property type="entry name" value="Amino acid/polyamine transporter I"/>
    <property type="match status" value="1"/>
</dbReference>
<feature type="transmembrane region" description="Helical" evidence="7">
    <location>
        <begin position="231"/>
        <end position="251"/>
    </location>
</feature>
<evidence type="ECO:0000256" key="5">
    <source>
        <dbReference type="ARBA" id="ARBA00022989"/>
    </source>
</evidence>
<accession>A0A430L846</accession>
<feature type="transmembrane region" description="Helical" evidence="7">
    <location>
        <begin position="368"/>
        <end position="388"/>
    </location>
</feature>
<evidence type="ECO:0000313" key="10">
    <source>
        <dbReference type="Proteomes" id="UP000287124"/>
    </source>
</evidence>
<dbReference type="PANTHER" id="PTHR43341">
    <property type="entry name" value="AMINO ACID PERMEASE"/>
    <property type="match status" value="1"/>
</dbReference>
<keyword evidence="3 7" id="KW-0812">Transmembrane</keyword>
<feature type="transmembrane region" description="Helical" evidence="7">
    <location>
        <begin position="192"/>
        <end position="211"/>
    </location>
</feature>
<dbReference type="EMBL" id="MIKF01000345">
    <property type="protein sequence ID" value="RTE71869.1"/>
    <property type="molecule type" value="Genomic_DNA"/>
</dbReference>
<gene>
    <name evidence="9" type="ORF">BHE90_013720</name>
</gene>
<evidence type="ECO:0000256" key="3">
    <source>
        <dbReference type="ARBA" id="ARBA00022692"/>
    </source>
</evidence>
<evidence type="ECO:0000313" key="9">
    <source>
        <dbReference type="EMBL" id="RTE71869.1"/>
    </source>
</evidence>
<feature type="transmembrane region" description="Helical" evidence="7">
    <location>
        <begin position="84"/>
        <end position="111"/>
    </location>
</feature>
<keyword evidence="10" id="KW-1185">Reference proteome</keyword>
<feature type="transmembrane region" description="Helical" evidence="7">
    <location>
        <begin position="272"/>
        <end position="291"/>
    </location>
</feature>
<proteinExistence type="predicted"/>
<dbReference type="GO" id="GO:0015171">
    <property type="term" value="F:amino acid transmembrane transporter activity"/>
    <property type="evidence" value="ECO:0007669"/>
    <property type="project" value="TreeGrafter"/>
</dbReference>
<dbReference type="InterPro" id="IPR021848">
    <property type="entry name" value="HODM_asu-like"/>
</dbReference>
<dbReference type="Pfam" id="PF00324">
    <property type="entry name" value="AA_permease"/>
    <property type="match status" value="1"/>
</dbReference>
<dbReference type="FunFam" id="1.20.1740.10:FF:000017">
    <property type="entry name" value="Amino acid permease"/>
    <property type="match status" value="1"/>
</dbReference>
<dbReference type="InterPro" id="IPR004841">
    <property type="entry name" value="AA-permease/SLC12A_dom"/>
</dbReference>
<dbReference type="Proteomes" id="UP000287124">
    <property type="component" value="Unassembled WGS sequence"/>
</dbReference>
<protein>
    <recommendedName>
        <fullName evidence="8">Amino acid permease/ SLC12A domain-containing protein</fullName>
    </recommendedName>
</protein>
<dbReference type="GO" id="GO:0016020">
    <property type="term" value="C:membrane"/>
    <property type="evidence" value="ECO:0007669"/>
    <property type="project" value="UniProtKB-SubCell"/>
</dbReference>